<accession>A0ABU5MYV1</accession>
<protein>
    <submittedName>
        <fullName evidence="2">Uncharacterized protein</fullName>
    </submittedName>
</protein>
<sequence length="517" mass="55099">MKKWIFAVLLFGLSWMDVSAVESFPADDGIGMNDLSIVLWADGYTNYLFGTNLTDSWKTPEKALGQAVGNSYDIVGLGRGGEITLTFSQGIADGEGADFAVFENGISSTFLELAYVEVSSDGIHFVRFPNSSLTPNPVGGFGHVDPTLVDGLASRYKQGVGTPFDLSALSATSNTIASGIHEYSPEFVTDFTNNIGLLDFEHVSYVRLIDIVGDGNYSDSGGYAIYDPYPTIGSAGFDLDAVGVINRSAVSGELQTITFEPIPHQQLDFQTLELSGEADSGLPVSFSVSGPAALTNSTLYFTGTGTVEVVASQGGSAVYAPASPVLRSFRIAEQVQHIFVEPISDSVAAPGYFTVQAYSSSGLPVHLYVDSGEGVVGELNHVYVLPSSAGTVTLRASQPGDAFTAPAEDVLVEFRVLETPEDLVGFAEWEAAGDYPALAYSKSIDRFGRDALKLSYELPSVVQGTSRLLVSENLQTWTNAVPEITTQTVTNGMVETELLVPATASNQFFRVQFEGNQ</sequence>
<dbReference type="Proteomes" id="UP001290861">
    <property type="component" value="Unassembled WGS sequence"/>
</dbReference>
<organism evidence="2 3">
    <name type="scientific">Pontiella agarivorans</name>
    <dbReference type="NCBI Taxonomy" id="3038953"/>
    <lineage>
        <taxon>Bacteria</taxon>
        <taxon>Pseudomonadati</taxon>
        <taxon>Kiritimatiellota</taxon>
        <taxon>Kiritimatiellia</taxon>
        <taxon>Kiritimatiellales</taxon>
        <taxon>Pontiellaceae</taxon>
        <taxon>Pontiella</taxon>
    </lineage>
</organism>
<evidence type="ECO:0000256" key="1">
    <source>
        <dbReference type="SAM" id="SignalP"/>
    </source>
</evidence>
<feature type="signal peptide" evidence="1">
    <location>
        <begin position="1"/>
        <end position="20"/>
    </location>
</feature>
<name>A0ABU5MYV1_9BACT</name>
<comment type="caution">
    <text evidence="2">The sequence shown here is derived from an EMBL/GenBank/DDBJ whole genome shotgun (WGS) entry which is preliminary data.</text>
</comment>
<gene>
    <name evidence="2" type="ORF">P9H32_11975</name>
</gene>
<proteinExistence type="predicted"/>
<reference evidence="2 3" key="1">
    <citation type="journal article" date="2024" name="Appl. Environ. Microbiol.">
        <title>Pontiella agarivorans sp. nov., a novel marine anaerobic bacterium capable of degrading macroalgal polysaccharides and fixing nitrogen.</title>
        <authorList>
            <person name="Liu N."/>
            <person name="Kivenson V."/>
            <person name="Peng X."/>
            <person name="Cui Z."/>
            <person name="Lankiewicz T.S."/>
            <person name="Gosselin K.M."/>
            <person name="English C.J."/>
            <person name="Blair E.M."/>
            <person name="O'Malley M.A."/>
            <person name="Valentine D.L."/>
        </authorList>
    </citation>
    <scope>NUCLEOTIDE SEQUENCE [LARGE SCALE GENOMIC DNA]</scope>
    <source>
        <strain evidence="2 3">NLcol2</strain>
    </source>
</reference>
<evidence type="ECO:0000313" key="2">
    <source>
        <dbReference type="EMBL" id="MDZ8119339.1"/>
    </source>
</evidence>
<keyword evidence="1" id="KW-0732">Signal</keyword>
<feature type="chain" id="PRO_5047023445" evidence="1">
    <location>
        <begin position="21"/>
        <end position="517"/>
    </location>
</feature>
<evidence type="ECO:0000313" key="3">
    <source>
        <dbReference type="Proteomes" id="UP001290861"/>
    </source>
</evidence>
<dbReference type="EMBL" id="JARVCO010000010">
    <property type="protein sequence ID" value="MDZ8119339.1"/>
    <property type="molecule type" value="Genomic_DNA"/>
</dbReference>
<keyword evidence="3" id="KW-1185">Reference proteome</keyword>